<feature type="compositionally biased region" description="Basic residues" evidence="1">
    <location>
        <begin position="58"/>
        <end position="70"/>
    </location>
</feature>
<evidence type="ECO:0000313" key="2">
    <source>
        <dbReference type="EMBL" id="GIY14591.1"/>
    </source>
</evidence>
<dbReference type="Proteomes" id="UP001054837">
    <property type="component" value="Unassembled WGS sequence"/>
</dbReference>
<reference evidence="2 3" key="1">
    <citation type="submission" date="2021-06" db="EMBL/GenBank/DDBJ databases">
        <title>Caerostris darwini draft genome.</title>
        <authorList>
            <person name="Kono N."/>
            <person name="Arakawa K."/>
        </authorList>
    </citation>
    <scope>NUCLEOTIDE SEQUENCE [LARGE SCALE GENOMIC DNA]</scope>
</reference>
<evidence type="ECO:0000256" key="1">
    <source>
        <dbReference type="SAM" id="MobiDB-lite"/>
    </source>
</evidence>
<accession>A0AAV4R2Q4</accession>
<feature type="region of interest" description="Disordered" evidence="1">
    <location>
        <begin position="1"/>
        <end position="28"/>
    </location>
</feature>
<organism evidence="2 3">
    <name type="scientific">Caerostris darwini</name>
    <dbReference type="NCBI Taxonomy" id="1538125"/>
    <lineage>
        <taxon>Eukaryota</taxon>
        <taxon>Metazoa</taxon>
        <taxon>Ecdysozoa</taxon>
        <taxon>Arthropoda</taxon>
        <taxon>Chelicerata</taxon>
        <taxon>Arachnida</taxon>
        <taxon>Araneae</taxon>
        <taxon>Araneomorphae</taxon>
        <taxon>Entelegynae</taxon>
        <taxon>Araneoidea</taxon>
        <taxon>Araneidae</taxon>
        <taxon>Caerostris</taxon>
    </lineage>
</organism>
<feature type="compositionally biased region" description="Basic residues" evidence="1">
    <location>
        <begin position="9"/>
        <end position="19"/>
    </location>
</feature>
<name>A0AAV4R2Q4_9ARAC</name>
<comment type="caution">
    <text evidence="2">The sequence shown here is derived from an EMBL/GenBank/DDBJ whole genome shotgun (WGS) entry which is preliminary data.</text>
</comment>
<feature type="compositionally biased region" description="Basic and acidic residues" evidence="1">
    <location>
        <begin position="87"/>
        <end position="97"/>
    </location>
</feature>
<gene>
    <name evidence="2" type="ORF">CDAR_204561</name>
</gene>
<keyword evidence="3" id="KW-1185">Reference proteome</keyword>
<protein>
    <submittedName>
        <fullName evidence="2">Uncharacterized protein</fullName>
    </submittedName>
</protein>
<dbReference type="EMBL" id="BPLQ01005387">
    <property type="protein sequence ID" value="GIY14591.1"/>
    <property type="molecule type" value="Genomic_DNA"/>
</dbReference>
<proteinExistence type="predicted"/>
<feature type="region of interest" description="Disordered" evidence="1">
    <location>
        <begin position="48"/>
        <end position="97"/>
    </location>
</feature>
<sequence length="97" mass="11578">MEVSNRKNQSIKKKRKKKQPNNNNIESVVKPEFFDGITNWMKLQQVLEKEEGSENPSKPKKKSYPSKLRKMNPPNEENKYTSKNPKNRTEYKFDFTE</sequence>
<feature type="non-terminal residue" evidence="2">
    <location>
        <position position="97"/>
    </location>
</feature>
<evidence type="ECO:0000313" key="3">
    <source>
        <dbReference type="Proteomes" id="UP001054837"/>
    </source>
</evidence>
<dbReference type="AlphaFoldDB" id="A0AAV4R2Q4"/>